<proteinExistence type="predicted"/>
<feature type="non-terminal residue" evidence="1">
    <location>
        <position position="1"/>
    </location>
</feature>
<organism evidence="1 2">
    <name type="scientific">Scutellospora calospora</name>
    <dbReference type="NCBI Taxonomy" id="85575"/>
    <lineage>
        <taxon>Eukaryota</taxon>
        <taxon>Fungi</taxon>
        <taxon>Fungi incertae sedis</taxon>
        <taxon>Mucoromycota</taxon>
        <taxon>Glomeromycotina</taxon>
        <taxon>Glomeromycetes</taxon>
        <taxon>Diversisporales</taxon>
        <taxon>Gigasporaceae</taxon>
        <taxon>Scutellospora</taxon>
    </lineage>
</organism>
<sequence>GLISIMKIQWEKEYQKLKLSFQESEINRISLETQITELRQEQDRLKLNSSKIEEITDKLQAVENQKSALSKIFVDQQNSVQMFMKGMAAEREEWQQREAELVDHQTTINNALKKSESEVKSLKQELNITLIDKQTMKQKLIEVGKEKMLVDVRIRELESEKKKFGSKLTKLTDDKLKLTNQLTDSKKLLDKNKAQIATLTKKLAETDVEQRKIIQTFEKSMVQSEKTCANLMNKLNTAQQEKDQLRQNILGSIGSFKSDDTETPLETNDMRLSDIETLNNNTITETMKPLSLEQRIIELENSLKLSKSECARLNEKLSEVQIGYLNAINDKDQLASSKRESDKKIKTLEAQLESVGKKHGINNSNELKMKDEYSLPD</sequence>
<dbReference type="Proteomes" id="UP000789860">
    <property type="component" value="Unassembled WGS sequence"/>
</dbReference>
<feature type="non-terminal residue" evidence="1">
    <location>
        <position position="377"/>
    </location>
</feature>
<dbReference type="EMBL" id="CAJVPM010014353">
    <property type="protein sequence ID" value="CAG8600676.1"/>
    <property type="molecule type" value="Genomic_DNA"/>
</dbReference>
<evidence type="ECO:0000313" key="1">
    <source>
        <dbReference type="EMBL" id="CAG8600676.1"/>
    </source>
</evidence>
<reference evidence="1" key="1">
    <citation type="submission" date="2021-06" db="EMBL/GenBank/DDBJ databases">
        <authorList>
            <person name="Kallberg Y."/>
            <person name="Tangrot J."/>
            <person name="Rosling A."/>
        </authorList>
    </citation>
    <scope>NUCLEOTIDE SEQUENCE</scope>
    <source>
        <strain evidence="1">AU212A</strain>
    </source>
</reference>
<accession>A0ACA9MV67</accession>
<comment type="caution">
    <text evidence="1">The sequence shown here is derived from an EMBL/GenBank/DDBJ whole genome shotgun (WGS) entry which is preliminary data.</text>
</comment>
<keyword evidence="2" id="KW-1185">Reference proteome</keyword>
<gene>
    <name evidence="1" type="ORF">SCALOS_LOCUS6915</name>
</gene>
<name>A0ACA9MV67_9GLOM</name>
<evidence type="ECO:0000313" key="2">
    <source>
        <dbReference type="Proteomes" id="UP000789860"/>
    </source>
</evidence>
<protein>
    <submittedName>
        <fullName evidence="1">7255_t:CDS:1</fullName>
    </submittedName>
</protein>